<dbReference type="AlphaFoldDB" id="A0A6C0HV41"/>
<proteinExistence type="predicted"/>
<accession>A0A6C0HV41</accession>
<protein>
    <submittedName>
        <fullName evidence="1">Uncharacterized protein</fullName>
    </submittedName>
</protein>
<sequence>MLFNNIMSSKPTLEEIKKSISDIKTIIKNIEIKGITRPADKEEYFWNNHPDLMNRFTFLVSQLCSNNNNKMLEIMLNQLEEIEKGKTANEADKEIGEILANNYLPK</sequence>
<organism evidence="1">
    <name type="scientific">viral metagenome</name>
    <dbReference type="NCBI Taxonomy" id="1070528"/>
    <lineage>
        <taxon>unclassified sequences</taxon>
        <taxon>metagenomes</taxon>
        <taxon>organismal metagenomes</taxon>
    </lineage>
</organism>
<dbReference type="EMBL" id="MN740017">
    <property type="protein sequence ID" value="QHT84429.1"/>
    <property type="molecule type" value="Genomic_DNA"/>
</dbReference>
<reference evidence="1" key="1">
    <citation type="journal article" date="2020" name="Nature">
        <title>Giant virus diversity and host interactions through global metagenomics.</title>
        <authorList>
            <person name="Schulz F."/>
            <person name="Roux S."/>
            <person name="Paez-Espino D."/>
            <person name="Jungbluth S."/>
            <person name="Walsh D.A."/>
            <person name="Denef V.J."/>
            <person name="McMahon K.D."/>
            <person name="Konstantinidis K.T."/>
            <person name="Eloe-Fadrosh E.A."/>
            <person name="Kyrpides N.C."/>
            <person name="Woyke T."/>
        </authorList>
    </citation>
    <scope>NUCLEOTIDE SEQUENCE</scope>
    <source>
        <strain evidence="1">GVMAG-M-3300023184-177</strain>
    </source>
</reference>
<name>A0A6C0HV41_9ZZZZ</name>
<evidence type="ECO:0000313" key="1">
    <source>
        <dbReference type="EMBL" id="QHT84429.1"/>
    </source>
</evidence>